<feature type="transmembrane region" description="Helical" evidence="1">
    <location>
        <begin position="82"/>
        <end position="105"/>
    </location>
</feature>
<protein>
    <recommendedName>
        <fullName evidence="4">Transmembrane protein</fullName>
    </recommendedName>
</protein>
<feature type="transmembrane region" description="Helical" evidence="1">
    <location>
        <begin position="294"/>
        <end position="311"/>
    </location>
</feature>
<sequence length="343" mass="37059">MTKKHAAPDIDIYAECPDGIDPVQWRRSNYTCGLSNTSLAGMILVTLLFVPLVVVLLCRLPGPASSPAPAPAETHTEPWLPTLQQTVSVVWTVSLLACSYLGFWIYTFSRTMGAAAVFFRVSYGVTLAYAAAGLAGPASGVAAAHLATAWAAGLLGYALAEYRMRDGGGERAADEAAARTPAVLSEGQELSRFYAVFMSSMMTLFLAAIAAWAVFAPGDGEQGTVLRLLGISALVWWILFFWATIVNLSFLHEALVSGDFLSRFLYYFMGSIFLGFLCSLVSLWLWVYCFGLEMMAMAAFFGYTLAVNARCKEILARDQPLLKDLELGDAVLESARASTGENA</sequence>
<keyword evidence="1" id="KW-1133">Transmembrane helix</keyword>
<keyword evidence="3" id="KW-1185">Reference proteome</keyword>
<feature type="transmembrane region" description="Helical" evidence="1">
    <location>
        <begin position="193"/>
        <end position="216"/>
    </location>
</feature>
<feature type="transmembrane region" description="Helical" evidence="1">
    <location>
        <begin position="228"/>
        <end position="252"/>
    </location>
</feature>
<reference evidence="2 3" key="2">
    <citation type="submission" date="2024-10" db="EMBL/GenBank/DDBJ databases">
        <authorList>
            <person name="Ryan C."/>
        </authorList>
    </citation>
    <scope>NUCLEOTIDE SEQUENCE [LARGE SCALE GENOMIC DNA]</scope>
</reference>
<keyword evidence="1" id="KW-0472">Membrane</keyword>
<dbReference type="AlphaFoldDB" id="A0ABC9AQK2"/>
<proteinExistence type="predicted"/>
<evidence type="ECO:0008006" key="4">
    <source>
        <dbReference type="Google" id="ProtNLM"/>
    </source>
</evidence>
<keyword evidence="1" id="KW-0812">Transmembrane</keyword>
<feature type="transmembrane region" description="Helical" evidence="1">
    <location>
        <begin position="39"/>
        <end position="62"/>
    </location>
</feature>
<name>A0ABC9AQK2_9POAL</name>
<dbReference type="EMBL" id="OZ075131">
    <property type="protein sequence ID" value="CAL4982070.1"/>
    <property type="molecule type" value="Genomic_DNA"/>
</dbReference>
<accession>A0ABC9AQK2</accession>
<evidence type="ECO:0000256" key="1">
    <source>
        <dbReference type="SAM" id="Phobius"/>
    </source>
</evidence>
<evidence type="ECO:0000313" key="3">
    <source>
        <dbReference type="Proteomes" id="UP001497457"/>
    </source>
</evidence>
<gene>
    <name evidence="2" type="ORF">URODEC1_LOCUS56450</name>
</gene>
<feature type="transmembrane region" description="Helical" evidence="1">
    <location>
        <begin position="142"/>
        <end position="160"/>
    </location>
</feature>
<evidence type="ECO:0000313" key="2">
    <source>
        <dbReference type="EMBL" id="CAL4982070.1"/>
    </source>
</evidence>
<feature type="transmembrane region" description="Helical" evidence="1">
    <location>
        <begin position="117"/>
        <end position="136"/>
    </location>
</feature>
<reference evidence="3" key="1">
    <citation type="submission" date="2024-06" db="EMBL/GenBank/DDBJ databases">
        <authorList>
            <person name="Ryan C."/>
        </authorList>
    </citation>
    <scope>NUCLEOTIDE SEQUENCE [LARGE SCALE GENOMIC DNA]</scope>
</reference>
<feature type="transmembrane region" description="Helical" evidence="1">
    <location>
        <begin position="264"/>
        <end position="288"/>
    </location>
</feature>
<dbReference type="Proteomes" id="UP001497457">
    <property type="component" value="Chromosome 21rd"/>
</dbReference>
<organism evidence="2 3">
    <name type="scientific">Urochloa decumbens</name>
    <dbReference type="NCBI Taxonomy" id="240449"/>
    <lineage>
        <taxon>Eukaryota</taxon>
        <taxon>Viridiplantae</taxon>
        <taxon>Streptophyta</taxon>
        <taxon>Embryophyta</taxon>
        <taxon>Tracheophyta</taxon>
        <taxon>Spermatophyta</taxon>
        <taxon>Magnoliopsida</taxon>
        <taxon>Liliopsida</taxon>
        <taxon>Poales</taxon>
        <taxon>Poaceae</taxon>
        <taxon>PACMAD clade</taxon>
        <taxon>Panicoideae</taxon>
        <taxon>Panicodae</taxon>
        <taxon>Paniceae</taxon>
        <taxon>Melinidinae</taxon>
        <taxon>Urochloa</taxon>
    </lineage>
</organism>